<dbReference type="InterPro" id="IPR007219">
    <property type="entry name" value="XnlR_reg_dom"/>
</dbReference>
<accession>A0AAJ0HFU5</accession>
<feature type="compositionally biased region" description="Polar residues" evidence="7">
    <location>
        <begin position="1"/>
        <end position="14"/>
    </location>
</feature>
<dbReference type="GO" id="GO:0008270">
    <property type="term" value="F:zinc ion binding"/>
    <property type="evidence" value="ECO:0007669"/>
    <property type="project" value="InterPro"/>
</dbReference>
<evidence type="ECO:0000256" key="3">
    <source>
        <dbReference type="ARBA" id="ARBA00023015"/>
    </source>
</evidence>
<dbReference type="AlphaFoldDB" id="A0AAJ0HFU5"/>
<protein>
    <recommendedName>
        <fullName evidence="8">Zn(2)-C6 fungal-type domain-containing protein</fullName>
    </recommendedName>
</protein>
<dbReference type="GO" id="GO:0001228">
    <property type="term" value="F:DNA-binding transcription activator activity, RNA polymerase II-specific"/>
    <property type="evidence" value="ECO:0007669"/>
    <property type="project" value="TreeGrafter"/>
</dbReference>
<dbReference type="Proteomes" id="UP001275084">
    <property type="component" value="Unassembled WGS sequence"/>
</dbReference>
<dbReference type="PANTHER" id="PTHR31944:SF130">
    <property type="entry name" value="ZN(II)2CYS6 TRANSCRIPTION FACTO (EUROFUNG)"/>
    <property type="match status" value="1"/>
</dbReference>
<evidence type="ECO:0000259" key="8">
    <source>
        <dbReference type="PROSITE" id="PS50048"/>
    </source>
</evidence>
<keyword evidence="4" id="KW-0238">DNA-binding</keyword>
<dbReference type="InterPro" id="IPR051430">
    <property type="entry name" value="Fungal_TF_Env_Response"/>
</dbReference>
<feature type="region of interest" description="Disordered" evidence="7">
    <location>
        <begin position="127"/>
        <end position="170"/>
    </location>
</feature>
<dbReference type="SMART" id="SM00066">
    <property type="entry name" value="GAL4"/>
    <property type="match status" value="1"/>
</dbReference>
<gene>
    <name evidence="9" type="ORF">B0T25DRAFT_259119</name>
</gene>
<keyword evidence="1" id="KW-0479">Metal-binding</keyword>
<dbReference type="EMBL" id="JAUIQD010000005">
    <property type="protein sequence ID" value="KAK3350098.1"/>
    <property type="molecule type" value="Genomic_DNA"/>
</dbReference>
<organism evidence="9 10">
    <name type="scientific">Lasiosphaeria hispida</name>
    <dbReference type="NCBI Taxonomy" id="260671"/>
    <lineage>
        <taxon>Eukaryota</taxon>
        <taxon>Fungi</taxon>
        <taxon>Dikarya</taxon>
        <taxon>Ascomycota</taxon>
        <taxon>Pezizomycotina</taxon>
        <taxon>Sordariomycetes</taxon>
        <taxon>Sordariomycetidae</taxon>
        <taxon>Sordariales</taxon>
        <taxon>Lasiosphaeriaceae</taxon>
        <taxon>Lasiosphaeria</taxon>
    </lineage>
</organism>
<keyword evidence="3" id="KW-0805">Transcription regulation</keyword>
<dbReference type="PROSITE" id="PS50048">
    <property type="entry name" value="ZN2_CY6_FUNGAL_2"/>
    <property type="match status" value="1"/>
</dbReference>
<keyword evidence="6" id="KW-0539">Nucleus</keyword>
<dbReference type="InterPro" id="IPR001138">
    <property type="entry name" value="Zn2Cys6_DnaBD"/>
</dbReference>
<feature type="region of interest" description="Disordered" evidence="7">
    <location>
        <begin position="1"/>
        <end position="41"/>
    </location>
</feature>
<dbReference type="CDD" id="cd00067">
    <property type="entry name" value="GAL4"/>
    <property type="match status" value="1"/>
</dbReference>
<evidence type="ECO:0000256" key="4">
    <source>
        <dbReference type="ARBA" id="ARBA00023125"/>
    </source>
</evidence>
<reference evidence="9" key="2">
    <citation type="submission" date="2023-06" db="EMBL/GenBank/DDBJ databases">
        <authorList>
            <consortium name="Lawrence Berkeley National Laboratory"/>
            <person name="Haridas S."/>
            <person name="Hensen N."/>
            <person name="Bonometti L."/>
            <person name="Westerberg I."/>
            <person name="Brannstrom I.O."/>
            <person name="Guillou S."/>
            <person name="Cros-Aarteil S."/>
            <person name="Calhoun S."/>
            <person name="Kuo A."/>
            <person name="Mondo S."/>
            <person name="Pangilinan J."/>
            <person name="Riley R."/>
            <person name="Labutti K."/>
            <person name="Andreopoulos B."/>
            <person name="Lipzen A."/>
            <person name="Chen C."/>
            <person name="Yanf M."/>
            <person name="Daum C."/>
            <person name="Ng V."/>
            <person name="Clum A."/>
            <person name="Steindorff A."/>
            <person name="Ohm R."/>
            <person name="Martin F."/>
            <person name="Silar P."/>
            <person name="Natvig D."/>
            <person name="Lalanne C."/>
            <person name="Gautier V."/>
            <person name="Ament-Velasquez S.L."/>
            <person name="Kruys A."/>
            <person name="Hutchinson M.I."/>
            <person name="Powell A.J."/>
            <person name="Barry K."/>
            <person name="Miller A.N."/>
            <person name="Grigoriev I.V."/>
            <person name="Debuchy R."/>
            <person name="Gladieux P."/>
            <person name="Thoren M.H."/>
            <person name="Johannesson H."/>
        </authorList>
    </citation>
    <scope>NUCLEOTIDE SEQUENCE</scope>
    <source>
        <strain evidence="9">CBS 955.72</strain>
    </source>
</reference>
<dbReference type="SUPFAM" id="SSF57701">
    <property type="entry name" value="Zn2/Cys6 DNA-binding domain"/>
    <property type="match status" value="1"/>
</dbReference>
<feature type="compositionally biased region" description="Gly residues" evidence="7">
    <location>
        <begin position="25"/>
        <end position="35"/>
    </location>
</feature>
<feature type="domain" description="Zn(2)-C6 fungal-type" evidence="8">
    <location>
        <begin position="46"/>
        <end position="77"/>
    </location>
</feature>
<dbReference type="GO" id="GO:0006351">
    <property type="term" value="P:DNA-templated transcription"/>
    <property type="evidence" value="ECO:0007669"/>
    <property type="project" value="InterPro"/>
</dbReference>
<evidence type="ECO:0000256" key="5">
    <source>
        <dbReference type="ARBA" id="ARBA00023163"/>
    </source>
</evidence>
<dbReference type="InterPro" id="IPR036864">
    <property type="entry name" value="Zn2-C6_fun-type_DNA-bd_sf"/>
</dbReference>
<evidence type="ECO:0000256" key="6">
    <source>
        <dbReference type="ARBA" id="ARBA00023242"/>
    </source>
</evidence>
<dbReference type="CDD" id="cd12148">
    <property type="entry name" value="fungal_TF_MHR"/>
    <property type="match status" value="1"/>
</dbReference>
<keyword evidence="2" id="KW-0862">Zinc</keyword>
<reference evidence="9" key="1">
    <citation type="journal article" date="2023" name="Mol. Phylogenet. Evol.">
        <title>Genome-scale phylogeny and comparative genomics of the fungal order Sordariales.</title>
        <authorList>
            <person name="Hensen N."/>
            <person name="Bonometti L."/>
            <person name="Westerberg I."/>
            <person name="Brannstrom I.O."/>
            <person name="Guillou S."/>
            <person name="Cros-Aarteil S."/>
            <person name="Calhoun S."/>
            <person name="Haridas S."/>
            <person name="Kuo A."/>
            <person name="Mondo S."/>
            <person name="Pangilinan J."/>
            <person name="Riley R."/>
            <person name="LaButti K."/>
            <person name="Andreopoulos B."/>
            <person name="Lipzen A."/>
            <person name="Chen C."/>
            <person name="Yan M."/>
            <person name="Daum C."/>
            <person name="Ng V."/>
            <person name="Clum A."/>
            <person name="Steindorff A."/>
            <person name="Ohm R.A."/>
            <person name="Martin F."/>
            <person name="Silar P."/>
            <person name="Natvig D.O."/>
            <person name="Lalanne C."/>
            <person name="Gautier V."/>
            <person name="Ament-Velasquez S.L."/>
            <person name="Kruys A."/>
            <person name="Hutchinson M.I."/>
            <person name="Powell A.J."/>
            <person name="Barry K."/>
            <person name="Miller A.N."/>
            <person name="Grigoriev I.V."/>
            <person name="Debuchy R."/>
            <person name="Gladieux P."/>
            <person name="Hiltunen Thoren M."/>
            <person name="Johannesson H."/>
        </authorList>
    </citation>
    <scope>NUCLEOTIDE SEQUENCE</scope>
    <source>
        <strain evidence="9">CBS 955.72</strain>
    </source>
</reference>
<name>A0AAJ0HFU5_9PEZI</name>
<evidence type="ECO:0000256" key="7">
    <source>
        <dbReference type="SAM" id="MobiDB-lite"/>
    </source>
</evidence>
<evidence type="ECO:0000313" key="9">
    <source>
        <dbReference type="EMBL" id="KAK3350098.1"/>
    </source>
</evidence>
<evidence type="ECO:0000256" key="2">
    <source>
        <dbReference type="ARBA" id="ARBA00022833"/>
    </source>
</evidence>
<dbReference type="PROSITE" id="PS00463">
    <property type="entry name" value="ZN2_CY6_FUNGAL_1"/>
    <property type="match status" value="1"/>
</dbReference>
<dbReference type="GO" id="GO:0005634">
    <property type="term" value="C:nucleus"/>
    <property type="evidence" value="ECO:0007669"/>
    <property type="project" value="TreeGrafter"/>
</dbReference>
<dbReference type="Pfam" id="PF04082">
    <property type="entry name" value="Fungal_trans"/>
    <property type="match status" value="1"/>
</dbReference>
<proteinExistence type="predicted"/>
<sequence>MSQNAEDTVPNSETGSERAAILQPGAGGSVSGSGGKRARRTRLPLSCGECRGKKLSCDRNLPCQRCIRAGRPEKCSFGVGARPQPAPHNPSLAQTQHHTDDDNSQVYELQAQISQLKALLSTANSRSGSSAMGKLDLGHGTPDSARTLLPDEAPPTTETAKISRPKENGSHCPYRQQHVLFQFLDEMPQLFPFVKETADECFRPRGVSLKKIKHTKSASELDAASLESMLPPRDVADALVSFYLDHFEHVHRLVHVPTFKREYANFWSPGSARHPAVSALILSMMSTAASASTNPSGTSSVASTYRTMPPQWIYVCEKWIAQQSTKGHGLVYYQVSCLIYLAKRMNNIKKKRFWNETGSLIQNAVMDMLHFDPPSTESPYTREMKRRIWAVLRELELQNSFEYGLPTLLHNLESSTAAPSNIDDNDFDQSSKSLPSPQPASRYTRASYQSLSARSWSFRLEISRRLFSTGIPKVLDIDHLMRFTYELTHALDSLTPWTAEGTGRTESGKTHSLLASAFLQFQLKACILAIHRPYLKRGDVRFNSLSEVICYHTSRDVLVLNRKLAEMEIQSLTLIREDFLLGALTLARISIQPKDAMIDTMSVVMANVESTLDLLEQCLPLAEDRYLACLYGEPQCPLTMGAAIMLLKVHMGKDSPQTARYSFGQRFLGLYYRHFAREQIPPPTQQALTPSEPFVDH</sequence>
<feature type="region of interest" description="Disordered" evidence="7">
    <location>
        <begin position="78"/>
        <end position="103"/>
    </location>
</feature>
<keyword evidence="10" id="KW-1185">Reference proteome</keyword>
<evidence type="ECO:0000256" key="1">
    <source>
        <dbReference type="ARBA" id="ARBA00022723"/>
    </source>
</evidence>
<dbReference type="Pfam" id="PF00172">
    <property type="entry name" value="Zn_clus"/>
    <property type="match status" value="1"/>
</dbReference>
<dbReference type="Gene3D" id="4.10.240.10">
    <property type="entry name" value="Zn(2)-C6 fungal-type DNA-binding domain"/>
    <property type="match status" value="1"/>
</dbReference>
<feature type="region of interest" description="Disordered" evidence="7">
    <location>
        <begin position="420"/>
        <end position="441"/>
    </location>
</feature>
<feature type="compositionally biased region" description="Polar residues" evidence="7">
    <location>
        <begin position="428"/>
        <end position="441"/>
    </location>
</feature>
<comment type="caution">
    <text evidence="9">The sequence shown here is derived from an EMBL/GenBank/DDBJ whole genome shotgun (WGS) entry which is preliminary data.</text>
</comment>
<dbReference type="GO" id="GO:0000978">
    <property type="term" value="F:RNA polymerase II cis-regulatory region sequence-specific DNA binding"/>
    <property type="evidence" value="ECO:0007669"/>
    <property type="project" value="TreeGrafter"/>
</dbReference>
<dbReference type="PANTHER" id="PTHR31944">
    <property type="entry name" value="HEME-RESPONSIVE ZINC FINGER TRANSCRIPTION FACTOR HAP1"/>
    <property type="match status" value="1"/>
</dbReference>
<evidence type="ECO:0000313" key="10">
    <source>
        <dbReference type="Proteomes" id="UP001275084"/>
    </source>
</evidence>
<keyword evidence="5" id="KW-0804">Transcription</keyword>